<dbReference type="AlphaFoldDB" id="A0A9X8MI17"/>
<accession>A0A9X8MI17</accession>
<comment type="caution">
    <text evidence="2">The sequence shown here is derived from an EMBL/GenBank/DDBJ whole genome shotgun (WGS) entry which is preliminary data.</text>
</comment>
<feature type="non-terminal residue" evidence="2">
    <location>
        <position position="85"/>
    </location>
</feature>
<sequence length="85" mass="9456">MSEYILDGRVIHLSSGEYVCEMIGWRCDRLSNLLDSANDNEKRVAELEAELAEAADILTKLMDGVAWEDPHISVNNAAAFAFLAR</sequence>
<proteinExistence type="predicted"/>
<keyword evidence="1" id="KW-0175">Coiled coil</keyword>
<evidence type="ECO:0000256" key="1">
    <source>
        <dbReference type="SAM" id="Coils"/>
    </source>
</evidence>
<gene>
    <name evidence="2" type="ORF">SAMN05216409_1531</name>
</gene>
<reference evidence="2 3" key="1">
    <citation type="submission" date="2016-10" db="EMBL/GenBank/DDBJ databases">
        <authorList>
            <person name="Varghese N."/>
            <person name="Submissions S."/>
        </authorList>
    </citation>
    <scope>NUCLEOTIDE SEQUENCE [LARGE SCALE GENOMIC DNA]</scope>
    <source>
        <strain evidence="2 3">LMG 21974</strain>
    </source>
</reference>
<evidence type="ECO:0000313" key="3">
    <source>
        <dbReference type="Proteomes" id="UP000183210"/>
    </source>
</evidence>
<dbReference type="RefSeq" id="WP_139208998.1">
    <property type="nucleotide sequence ID" value="NZ_FOEV01000053.1"/>
</dbReference>
<evidence type="ECO:0000313" key="2">
    <source>
        <dbReference type="EMBL" id="SER56412.1"/>
    </source>
</evidence>
<protein>
    <submittedName>
        <fullName evidence="2">Uncharacterized protein</fullName>
    </submittedName>
</protein>
<organism evidence="2 3">
    <name type="scientific">Pseudomonas lutea</name>
    <dbReference type="NCBI Taxonomy" id="243924"/>
    <lineage>
        <taxon>Bacteria</taxon>
        <taxon>Pseudomonadati</taxon>
        <taxon>Pseudomonadota</taxon>
        <taxon>Gammaproteobacteria</taxon>
        <taxon>Pseudomonadales</taxon>
        <taxon>Pseudomonadaceae</taxon>
        <taxon>Pseudomonas</taxon>
    </lineage>
</organism>
<name>A0A9X8MI17_9PSED</name>
<dbReference type="Proteomes" id="UP000183210">
    <property type="component" value="Unassembled WGS sequence"/>
</dbReference>
<dbReference type="EMBL" id="FOEV01000053">
    <property type="protein sequence ID" value="SER56412.1"/>
    <property type="molecule type" value="Genomic_DNA"/>
</dbReference>
<feature type="coiled-coil region" evidence="1">
    <location>
        <begin position="30"/>
        <end position="64"/>
    </location>
</feature>